<accession>A0A6J4MTK8</accession>
<evidence type="ECO:0000313" key="2">
    <source>
        <dbReference type="EMBL" id="CAA9366581.1"/>
    </source>
</evidence>
<protein>
    <submittedName>
        <fullName evidence="2">Uncharacterized protein</fullName>
    </submittedName>
</protein>
<name>A0A6J4MTK8_9ACTN</name>
<gene>
    <name evidence="2" type="ORF">AVDCRST_MAG32-109</name>
</gene>
<feature type="region of interest" description="Disordered" evidence="1">
    <location>
        <begin position="1"/>
        <end position="65"/>
    </location>
</feature>
<evidence type="ECO:0000256" key="1">
    <source>
        <dbReference type="SAM" id="MobiDB-lite"/>
    </source>
</evidence>
<dbReference type="EMBL" id="CADCUM010000003">
    <property type="protein sequence ID" value="CAA9366581.1"/>
    <property type="molecule type" value="Genomic_DNA"/>
</dbReference>
<dbReference type="AlphaFoldDB" id="A0A6J4MTK8"/>
<sequence>MHGVGLRPHRSNAEGATSISTGPGARTHRWAPDGVHASVAPPPPATGFRTGGGRVDRARAGTVAT</sequence>
<organism evidence="2">
    <name type="scientific">uncultured Nocardioides sp</name>
    <dbReference type="NCBI Taxonomy" id="198441"/>
    <lineage>
        <taxon>Bacteria</taxon>
        <taxon>Bacillati</taxon>
        <taxon>Actinomycetota</taxon>
        <taxon>Actinomycetes</taxon>
        <taxon>Propionibacteriales</taxon>
        <taxon>Nocardioidaceae</taxon>
        <taxon>Nocardioides</taxon>
        <taxon>environmental samples</taxon>
    </lineage>
</organism>
<reference evidence="2" key="1">
    <citation type="submission" date="2020-02" db="EMBL/GenBank/DDBJ databases">
        <authorList>
            <person name="Meier V. D."/>
        </authorList>
    </citation>
    <scope>NUCLEOTIDE SEQUENCE</scope>
    <source>
        <strain evidence="2">AVDCRST_MAG32</strain>
    </source>
</reference>
<proteinExistence type="predicted"/>